<feature type="chain" id="PRO_5046284020" evidence="1">
    <location>
        <begin position="38"/>
        <end position="664"/>
    </location>
</feature>
<organism evidence="2 3">
    <name type="scientific">Bacillus lumedeiriae</name>
    <dbReference type="NCBI Taxonomy" id="3058829"/>
    <lineage>
        <taxon>Bacteria</taxon>
        <taxon>Bacillati</taxon>
        <taxon>Bacillota</taxon>
        <taxon>Bacilli</taxon>
        <taxon>Bacillales</taxon>
        <taxon>Bacillaceae</taxon>
        <taxon>Bacillus</taxon>
    </lineage>
</organism>
<keyword evidence="1" id="KW-0732">Signal</keyword>
<dbReference type="PANTHER" id="PTHR10151:SF120">
    <property type="entry name" value="BIS(5'-ADENOSYL)-TRIPHOSPHATASE"/>
    <property type="match status" value="1"/>
</dbReference>
<dbReference type="SUPFAM" id="SSF53649">
    <property type="entry name" value="Alkaline phosphatase-like"/>
    <property type="match status" value="1"/>
</dbReference>
<evidence type="ECO:0000256" key="1">
    <source>
        <dbReference type="SAM" id="SignalP"/>
    </source>
</evidence>
<accession>A0ABW8IAA2</accession>
<dbReference type="Proteomes" id="UP001619911">
    <property type="component" value="Unassembled WGS sequence"/>
</dbReference>
<evidence type="ECO:0000313" key="2">
    <source>
        <dbReference type="EMBL" id="MFK2826085.1"/>
    </source>
</evidence>
<gene>
    <name evidence="2" type="ORF">QYG89_10460</name>
</gene>
<keyword evidence="3" id="KW-1185">Reference proteome</keyword>
<dbReference type="InterPro" id="IPR017850">
    <property type="entry name" value="Alkaline_phosphatase_core_sf"/>
</dbReference>
<evidence type="ECO:0000313" key="3">
    <source>
        <dbReference type="Proteomes" id="UP001619911"/>
    </source>
</evidence>
<sequence>MNSKQTTRISHQPIFKKIMTASLLLMSAAFSAPTAAAAETGTMIILSFDGMRHDFAEKYILNGSMPHLKKLKKEGWHAQNITTVSPSLTAASHASIATGAKPEKTGFVSNEFHYSGRKLTNTKDAFEANIRVSPLWKEVKRQGKVTAAVGFPGSNPKQKNEADYSIYYGDILAESSYETLDFNPVAQWKNTPKSFSIPQEAHMKIKLKGNRDRHIHILAIDSSNNHKKDYDRFYLSETPDAHSTNTITAMNTWGRFPLHIEDADTAGFIFKLKGSKNDLSSIKFYRTAVTTSLIKGPEGFKEAIIKRFGFFPDQDDLPAYKKGWISRKEYEEINENFANWLADASLFIKTEYKPDLLMFYEPHIDLEEHTFLLTDPRQPGYNEKTVEKYETYIQWAYEQADEIIGKTMAAMSENDRLFIVSDHGMEPIHSRLSPNYELKKAGLLKLNKKGEVDLSQSKAYAVASGTTAHIYINLKGREKGGIVDPKDYEKVQNIIVDTFKVIKDERKHTSRKKLFSYHFNEWRDHVTNDGLDWQETKDTAYSFFSIIRDKKENPYEKIIETDWKKAKMIDHPNAGDVWLSAAPGYLIGKDAKQAIGPTTELGSHGGDPERRELRPVFYAYGKDIMYGETKRRLSTLDIAPTVYRLMELKSPSFIDGKPIIELMK</sequence>
<feature type="signal peptide" evidence="1">
    <location>
        <begin position="1"/>
        <end position="37"/>
    </location>
</feature>
<comment type="caution">
    <text evidence="2">The sequence shown here is derived from an EMBL/GenBank/DDBJ whole genome shotgun (WGS) entry which is preliminary data.</text>
</comment>
<proteinExistence type="predicted"/>
<reference evidence="2 3" key="1">
    <citation type="submission" date="2023-07" db="EMBL/GenBank/DDBJ databases">
        <title>Bacillus lucianemedeirus sp. nov, a new species isolated from an immunobiological production facility.</title>
        <authorList>
            <person name="Costa L.V."/>
            <person name="Miranda R.V.S.L."/>
            <person name="Brandao M.L.L."/>
            <person name="Reis C.M.F."/>
            <person name="Frazao A.M."/>
            <person name="Cruz F.V."/>
            <person name="Baio P.V.P."/>
            <person name="Veras J.F.C."/>
            <person name="Ramos J.N."/>
            <person name="Vieira V."/>
        </authorList>
    </citation>
    <scope>NUCLEOTIDE SEQUENCE [LARGE SCALE GENOMIC DNA]</scope>
    <source>
        <strain evidence="2 3">B190/17</strain>
    </source>
</reference>
<name>A0ABW8IAA2_9BACI</name>
<dbReference type="Gene3D" id="3.40.720.10">
    <property type="entry name" value="Alkaline Phosphatase, subunit A"/>
    <property type="match status" value="2"/>
</dbReference>
<dbReference type="Pfam" id="PF01663">
    <property type="entry name" value="Phosphodiest"/>
    <property type="match status" value="2"/>
</dbReference>
<dbReference type="EMBL" id="JAUIYO010000007">
    <property type="protein sequence ID" value="MFK2826085.1"/>
    <property type="molecule type" value="Genomic_DNA"/>
</dbReference>
<dbReference type="RefSeq" id="WP_404317002.1">
    <property type="nucleotide sequence ID" value="NZ_JAUIYO010000007.1"/>
</dbReference>
<dbReference type="PANTHER" id="PTHR10151">
    <property type="entry name" value="ECTONUCLEOTIDE PYROPHOSPHATASE/PHOSPHODIESTERASE"/>
    <property type="match status" value="1"/>
</dbReference>
<dbReference type="InterPro" id="IPR002591">
    <property type="entry name" value="Phosphodiest/P_Trfase"/>
</dbReference>
<protein>
    <submittedName>
        <fullName evidence="2">Alkaline phosphatase family protein</fullName>
    </submittedName>
</protein>